<dbReference type="PRINTS" id="PR00325">
    <property type="entry name" value="GERMIN"/>
</dbReference>
<evidence type="ECO:0000256" key="5">
    <source>
        <dbReference type="ARBA" id="ARBA00022723"/>
    </source>
</evidence>
<dbReference type="Pfam" id="PF00190">
    <property type="entry name" value="Cupin_1"/>
    <property type="match status" value="1"/>
</dbReference>
<evidence type="ECO:0000256" key="11">
    <source>
        <dbReference type="RuleBase" id="RU366015"/>
    </source>
</evidence>
<reference evidence="13 14" key="1">
    <citation type="journal article" date="2021" name="Nat. Commun.">
        <title>Incipient diploidization of the medicinal plant Perilla within 10,000 years.</title>
        <authorList>
            <person name="Zhang Y."/>
            <person name="Shen Q."/>
            <person name="Leng L."/>
            <person name="Zhang D."/>
            <person name="Chen S."/>
            <person name="Shi Y."/>
            <person name="Ning Z."/>
            <person name="Chen S."/>
        </authorList>
    </citation>
    <scope>NUCLEOTIDE SEQUENCE [LARGE SCALE GENOMIC DNA]</scope>
    <source>
        <strain evidence="14">cv. PC099</strain>
    </source>
</reference>
<dbReference type="InterPro" id="IPR001929">
    <property type="entry name" value="Germin"/>
</dbReference>
<evidence type="ECO:0000256" key="8">
    <source>
        <dbReference type="PIRSR" id="PIRSR601929-1"/>
    </source>
</evidence>
<dbReference type="Proteomes" id="UP001190926">
    <property type="component" value="Unassembled WGS sequence"/>
</dbReference>
<keyword evidence="11" id="KW-0732">Signal</keyword>
<evidence type="ECO:0000313" key="14">
    <source>
        <dbReference type="Proteomes" id="UP001190926"/>
    </source>
</evidence>
<feature type="signal peptide" evidence="11">
    <location>
        <begin position="1"/>
        <end position="24"/>
    </location>
</feature>
<dbReference type="SMART" id="SM00835">
    <property type="entry name" value="Cupin_1"/>
    <property type="match status" value="1"/>
</dbReference>
<keyword evidence="14" id="KW-1185">Reference proteome</keyword>
<sequence length="232" mass="24857">MKSTEIHLLLFIAILAISFLVASASDPDPLQDFCVSANSTTTATVFVNGKTCKDPSTVTVDDFFYSGLNKPGNITSPLGSKVTMVFERQLAGLNTLGVATARLDFAPNGLNPPHEHPRASEVLVVLEGTLYAGFITSNPPDPNDNSRLFAKILYPGDVFVFPRGLIHFQYNVGDTNAVALVSFNSQNPGVVTVAKVEFGSEPPVLAAVLAKAFQIDESLVKFLQSLPWTGNN</sequence>
<keyword evidence="3 11" id="KW-0052">Apoplast</keyword>
<feature type="binding site" evidence="8">
    <location>
        <position position="121"/>
    </location>
    <ligand>
        <name>oxalate</name>
        <dbReference type="ChEBI" id="CHEBI:30623"/>
    </ligand>
</feature>
<evidence type="ECO:0000256" key="10">
    <source>
        <dbReference type="PIRSR" id="PIRSR601929-3"/>
    </source>
</evidence>
<keyword evidence="5 8" id="KW-0479">Metal-binding</keyword>
<comment type="caution">
    <text evidence="13">The sequence shown here is derived from an EMBL/GenBank/DDBJ whole genome shotgun (WGS) entry which is preliminary data.</text>
</comment>
<feature type="disulfide bond" evidence="10">
    <location>
        <begin position="34"/>
        <end position="52"/>
    </location>
</feature>
<feature type="binding site" evidence="9">
    <location>
        <position position="114"/>
    </location>
    <ligand>
        <name>Mn(2+)</name>
        <dbReference type="ChEBI" id="CHEBI:29035"/>
    </ligand>
</feature>
<comment type="subcellular location">
    <subcellularLocation>
        <location evidence="1 11">Secreted</location>
        <location evidence="1 11">Extracellular space</location>
        <location evidence="1 11">Apoplast</location>
    </subcellularLocation>
</comment>
<feature type="binding site" evidence="9">
    <location>
        <position position="116"/>
    </location>
    <ligand>
        <name>Mn(2+)</name>
        <dbReference type="ChEBI" id="CHEBI:29035"/>
    </ligand>
</feature>
<accession>A0AAD4P8C0</accession>
<dbReference type="PROSITE" id="PS00725">
    <property type="entry name" value="GERMIN"/>
    <property type="match status" value="1"/>
</dbReference>
<feature type="binding site" evidence="9">
    <location>
        <position position="121"/>
    </location>
    <ligand>
        <name>Mn(2+)</name>
        <dbReference type="ChEBI" id="CHEBI:29035"/>
    </ligand>
</feature>
<feature type="chain" id="PRO_5041781642" description="Germin-like protein" evidence="11">
    <location>
        <begin position="25"/>
        <end position="232"/>
    </location>
</feature>
<gene>
    <name evidence="13" type="ORF">C2S53_016244</name>
</gene>
<evidence type="ECO:0000313" key="13">
    <source>
        <dbReference type="EMBL" id="KAH6829690.1"/>
    </source>
</evidence>
<evidence type="ECO:0000256" key="2">
    <source>
        <dbReference type="ARBA" id="ARBA00007456"/>
    </source>
</evidence>
<evidence type="ECO:0000256" key="1">
    <source>
        <dbReference type="ARBA" id="ARBA00004271"/>
    </source>
</evidence>
<dbReference type="GO" id="GO:0030145">
    <property type="term" value="F:manganese ion binding"/>
    <property type="evidence" value="ECO:0007669"/>
    <property type="project" value="UniProtKB-UniRule"/>
</dbReference>
<dbReference type="Gene3D" id="2.60.120.10">
    <property type="entry name" value="Jelly Rolls"/>
    <property type="match status" value="1"/>
</dbReference>
<proteinExistence type="inferred from homology"/>
<dbReference type="InterPro" id="IPR019780">
    <property type="entry name" value="Germin_Mn-BS"/>
</dbReference>
<dbReference type="PANTHER" id="PTHR31238">
    <property type="entry name" value="GERMIN-LIKE PROTEIN SUBFAMILY 3 MEMBER 3"/>
    <property type="match status" value="1"/>
</dbReference>
<dbReference type="InterPro" id="IPR014710">
    <property type="entry name" value="RmlC-like_jellyroll"/>
</dbReference>
<evidence type="ECO:0000256" key="4">
    <source>
        <dbReference type="ARBA" id="ARBA00022525"/>
    </source>
</evidence>
<comment type="similarity">
    <text evidence="2 11">Belongs to the germin family.</text>
</comment>
<feature type="domain" description="Cupin type-1" evidence="12">
    <location>
        <begin position="66"/>
        <end position="221"/>
    </location>
</feature>
<protein>
    <recommendedName>
        <fullName evidence="11">Germin-like protein</fullName>
    </recommendedName>
</protein>
<keyword evidence="4 11" id="KW-0964">Secreted</keyword>
<keyword evidence="6 10" id="KW-1015">Disulfide bond</keyword>
<organism evidence="13 14">
    <name type="scientific">Perilla frutescens var. hirtella</name>
    <name type="common">Perilla citriodora</name>
    <name type="synonym">Perilla setoyensis</name>
    <dbReference type="NCBI Taxonomy" id="608512"/>
    <lineage>
        <taxon>Eukaryota</taxon>
        <taxon>Viridiplantae</taxon>
        <taxon>Streptophyta</taxon>
        <taxon>Embryophyta</taxon>
        <taxon>Tracheophyta</taxon>
        <taxon>Spermatophyta</taxon>
        <taxon>Magnoliopsida</taxon>
        <taxon>eudicotyledons</taxon>
        <taxon>Gunneridae</taxon>
        <taxon>Pentapetalae</taxon>
        <taxon>asterids</taxon>
        <taxon>lamiids</taxon>
        <taxon>Lamiales</taxon>
        <taxon>Lamiaceae</taxon>
        <taxon>Nepetoideae</taxon>
        <taxon>Elsholtzieae</taxon>
        <taxon>Perilla</taxon>
    </lineage>
</organism>
<dbReference type="CDD" id="cd02241">
    <property type="entry name" value="cupin_OxOx"/>
    <property type="match status" value="1"/>
</dbReference>
<dbReference type="EMBL" id="SDAM02000106">
    <property type="protein sequence ID" value="KAH6829690.1"/>
    <property type="molecule type" value="Genomic_DNA"/>
</dbReference>
<dbReference type="AlphaFoldDB" id="A0AAD4P8C0"/>
<evidence type="ECO:0000256" key="6">
    <source>
        <dbReference type="ARBA" id="ARBA00023157"/>
    </source>
</evidence>
<dbReference type="InterPro" id="IPR006045">
    <property type="entry name" value="Cupin_1"/>
</dbReference>
<keyword evidence="7 8" id="KW-0464">Manganese</keyword>
<dbReference type="FunFam" id="2.60.120.10:FF:000005">
    <property type="entry name" value="Germin-like protein subfamily 1 member 8"/>
    <property type="match status" value="1"/>
</dbReference>
<name>A0AAD4P8C0_PERFH</name>
<feature type="binding site" evidence="8">
    <location>
        <position position="111"/>
    </location>
    <ligand>
        <name>oxalate</name>
        <dbReference type="ChEBI" id="CHEBI:30623"/>
    </ligand>
</feature>
<dbReference type="GO" id="GO:0048046">
    <property type="term" value="C:apoplast"/>
    <property type="evidence" value="ECO:0007669"/>
    <property type="project" value="UniProtKB-SubCell"/>
</dbReference>
<feature type="binding site" evidence="9">
    <location>
        <position position="167"/>
    </location>
    <ligand>
        <name>Mn(2+)</name>
        <dbReference type="ChEBI" id="CHEBI:29035"/>
    </ligand>
</feature>
<feature type="binding site" evidence="8">
    <location>
        <position position="116"/>
    </location>
    <ligand>
        <name>oxalate</name>
        <dbReference type="ChEBI" id="CHEBI:30623"/>
    </ligand>
</feature>
<evidence type="ECO:0000256" key="7">
    <source>
        <dbReference type="ARBA" id="ARBA00023211"/>
    </source>
</evidence>
<dbReference type="InterPro" id="IPR011051">
    <property type="entry name" value="RmlC_Cupin_sf"/>
</dbReference>
<dbReference type="SUPFAM" id="SSF51182">
    <property type="entry name" value="RmlC-like cupins"/>
    <property type="match status" value="1"/>
</dbReference>
<evidence type="ECO:0000256" key="3">
    <source>
        <dbReference type="ARBA" id="ARBA00022523"/>
    </source>
</evidence>
<evidence type="ECO:0000256" key="9">
    <source>
        <dbReference type="PIRSR" id="PIRSR601929-2"/>
    </source>
</evidence>
<evidence type="ECO:0000259" key="12">
    <source>
        <dbReference type="SMART" id="SM00835"/>
    </source>
</evidence>